<gene>
    <name evidence="14 16" type="primary">psbV</name>
</gene>
<feature type="binding site" description="covalent" evidence="14">
    <location>
        <position position="63"/>
    </location>
    <ligand>
        <name>heme c</name>
        <dbReference type="ChEBI" id="CHEBI:61717"/>
    </ligand>
</feature>
<feature type="signal peptide" evidence="14">
    <location>
        <begin position="1"/>
        <end position="26"/>
    </location>
</feature>
<comment type="subcellular location">
    <subcellularLocation>
        <location evidence="1">Membrane</location>
        <topology evidence="1">Peripheral membrane protein</topology>
    </subcellularLocation>
    <subcellularLocation>
        <location evidence="14">Plastid</location>
        <location evidence="14">Chloroplast thylakoid membrane</location>
        <topology evidence="14">Peripheral membrane protein</topology>
        <orientation evidence="14">Lumenal side</orientation>
    </subcellularLocation>
    <text evidence="14">Associated with photosystem II at the lumenal side of the thylakoid membrane.</text>
</comment>
<dbReference type="PROSITE" id="PS51007">
    <property type="entry name" value="CYTC"/>
    <property type="match status" value="1"/>
</dbReference>
<dbReference type="InterPro" id="IPR029490">
    <property type="entry name" value="Cytochrom_C550"/>
</dbReference>
<evidence type="ECO:0000256" key="4">
    <source>
        <dbReference type="ARBA" id="ARBA00022531"/>
    </source>
</evidence>
<evidence type="ECO:0000256" key="11">
    <source>
        <dbReference type="ARBA" id="ARBA00023136"/>
    </source>
</evidence>
<dbReference type="GeneID" id="33361647"/>
<keyword evidence="16" id="KW-0150">Chloroplast</keyword>
<evidence type="ECO:0000256" key="3">
    <source>
        <dbReference type="ARBA" id="ARBA00022448"/>
    </source>
</evidence>
<keyword evidence="3 14" id="KW-0813">Transport</keyword>
<keyword evidence="5 14" id="KW-0349">Heme</keyword>
<dbReference type="GO" id="GO:0009523">
    <property type="term" value="C:photosystem II"/>
    <property type="evidence" value="ECO:0007669"/>
    <property type="project" value="UniProtKB-KW"/>
</dbReference>
<keyword evidence="6 14" id="KW-0479">Metal-binding</keyword>
<organism evidence="16">
    <name type="scientific">Taenioma perpusillum</name>
    <dbReference type="NCBI Taxonomy" id="210852"/>
    <lineage>
        <taxon>Eukaryota</taxon>
        <taxon>Rhodophyta</taxon>
        <taxon>Florideophyceae</taxon>
        <taxon>Rhodymeniophycidae</taxon>
        <taxon>Ceramiales</taxon>
        <taxon>Delesseriaceae</taxon>
        <taxon>Taenioma</taxon>
    </lineage>
</organism>
<dbReference type="AlphaFoldDB" id="A0A1Z1MR36"/>
<evidence type="ECO:0000256" key="13">
    <source>
        <dbReference type="ARBA" id="ARBA00047008"/>
    </source>
</evidence>
<keyword evidence="10 14" id="KW-0793">Thylakoid</keyword>
<dbReference type="NCBIfam" id="TIGR03045">
    <property type="entry name" value="PS_II_C550"/>
    <property type="match status" value="1"/>
</dbReference>
<dbReference type="HAMAP" id="MF_01378">
    <property type="entry name" value="PSII_Cyt550"/>
    <property type="match status" value="1"/>
</dbReference>
<keyword evidence="8 14" id="KW-0249">Electron transport</keyword>
<evidence type="ECO:0000256" key="8">
    <source>
        <dbReference type="ARBA" id="ARBA00022982"/>
    </source>
</evidence>
<evidence type="ECO:0000256" key="9">
    <source>
        <dbReference type="ARBA" id="ARBA00023004"/>
    </source>
</evidence>
<evidence type="ECO:0000256" key="12">
    <source>
        <dbReference type="ARBA" id="ARBA00023276"/>
    </source>
</evidence>
<dbReference type="RefSeq" id="YP_009399019.1">
    <property type="nucleotide sequence ID" value="NC_035295.1"/>
</dbReference>
<keyword evidence="11 14" id="KW-0472">Membrane</keyword>
<dbReference type="InterPro" id="IPR016003">
    <property type="entry name" value="PsbV_cyt_c550-like"/>
</dbReference>
<reference evidence="16" key="1">
    <citation type="journal article" date="2017" name="J. Phycol.">
        <title>Analysis of chloroplast genomes and a supermatrix inform reclassification of the Rhodomelaceae (Rhodophyta).</title>
        <authorList>
            <person name="Diaz-Tapia P."/>
            <person name="Maggs C.A."/>
            <person name="West J.A."/>
            <person name="Verbruggen H."/>
        </authorList>
    </citation>
    <scope>NUCLEOTIDE SEQUENCE</scope>
    <source>
        <strain evidence="16">PD1676</strain>
    </source>
</reference>
<dbReference type="InterPro" id="IPR017851">
    <property type="entry name" value="PsbV_cyt_c550"/>
</dbReference>
<feature type="binding site" description="axial binding residue" evidence="14">
    <location>
        <position position="67"/>
    </location>
    <ligand>
        <name>heme c</name>
        <dbReference type="ChEBI" id="CHEBI:61717"/>
    </ligand>
    <ligandPart>
        <name>Fe</name>
        <dbReference type="ChEBI" id="CHEBI:18248"/>
    </ligandPart>
</feature>
<evidence type="ECO:0000256" key="7">
    <source>
        <dbReference type="ARBA" id="ARBA00022729"/>
    </source>
</evidence>
<dbReference type="InterPro" id="IPR036909">
    <property type="entry name" value="Cyt_c-like_dom_sf"/>
</dbReference>
<dbReference type="SUPFAM" id="SSF46626">
    <property type="entry name" value="Cytochrome c"/>
    <property type="match status" value="1"/>
</dbReference>
<keyword evidence="7 14" id="KW-0732">Signal</keyword>
<keyword evidence="9 14" id="KW-0408">Iron</keyword>
<protein>
    <recommendedName>
        <fullName evidence="14">Photosystem II extrinsic protein V</fullName>
        <shortName evidence="14">PsbV</shortName>
    </recommendedName>
    <alternativeName>
        <fullName evidence="14">Cytochrome c-550</fullName>
    </alternativeName>
    <alternativeName>
        <fullName evidence="14">Cytochrome c550</fullName>
    </alternativeName>
</protein>
<evidence type="ECO:0000259" key="15">
    <source>
        <dbReference type="PROSITE" id="PS51007"/>
    </source>
</evidence>
<feature type="binding site" description="covalent" evidence="14">
    <location>
        <position position="66"/>
    </location>
    <ligand>
        <name>heme c</name>
        <dbReference type="ChEBI" id="CHEBI:61717"/>
    </ligand>
</feature>
<dbReference type="GO" id="GO:0020037">
    <property type="term" value="F:heme binding"/>
    <property type="evidence" value="ECO:0007669"/>
    <property type="project" value="InterPro"/>
</dbReference>
<comment type="function">
    <text evidence="14">One of the extrinsic, lumenal subunits of photosystem II (PSII). PSII is a light-driven water plastoquinone oxidoreductase, using light energy to abstract electrons from H(2)O, generating a proton gradient subsequently used for ATP formation. The extrinsic proteins stabilize the structure of photosystem II oxygen-evolving complex (OEC), the ion environment of oxygen evolution and protect the OEC against heat-induced inactivation. Low-potential cytochrome c that plays a role in the OEC of PSII.</text>
</comment>
<dbReference type="PIRSF" id="PIRSF005890">
    <property type="entry name" value="Phot_II_cyt_c550"/>
    <property type="match status" value="1"/>
</dbReference>
<evidence type="ECO:0000256" key="14">
    <source>
        <dbReference type="HAMAP-Rule" id="MF_01378"/>
    </source>
</evidence>
<sequence precursor="true">MSKKNILLLLTNLLLLTYFFPFQSQAVDLEKANIVLPLNDSGQTIKVNAKELSRGKKMFNSTCSQCHNGGITKTNPNVGLDIEALSFATPPRNNIANLVDYMQNPTSYDGIFPINEIHPSTASADIFAKMKNLSDKDLGAIAEYILYQAQENSNWGGGKIYY</sequence>
<feature type="chain" id="PRO_5013404980" description="Photosystem II extrinsic protein V" evidence="14">
    <location>
        <begin position="27"/>
        <end position="162"/>
    </location>
</feature>
<keyword evidence="12 14" id="KW-0604">Photosystem II</keyword>
<geneLocation type="chloroplast" evidence="16"/>
<keyword evidence="16" id="KW-0934">Plastid</keyword>
<evidence type="ECO:0000313" key="16">
    <source>
        <dbReference type="EMBL" id="ARW68416.1"/>
    </source>
</evidence>
<keyword evidence="4 14" id="KW-0602">Photosynthesis</keyword>
<dbReference type="GO" id="GO:0019684">
    <property type="term" value="P:photosynthesis, light reaction"/>
    <property type="evidence" value="ECO:0007669"/>
    <property type="project" value="UniProtKB-UniRule"/>
</dbReference>
<proteinExistence type="inferred from homology"/>
<dbReference type="GO" id="GO:0005506">
    <property type="term" value="F:iron ion binding"/>
    <property type="evidence" value="ECO:0007669"/>
    <property type="project" value="InterPro"/>
</dbReference>
<dbReference type="GO" id="GO:0009535">
    <property type="term" value="C:chloroplast thylakoid membrane"/>
    <property type="evidence" value="ECO:0007669"/>
    <property type="project" value="UniProtKB-SubCell"/>
</dbReference>
<accession>A0A1Z1MR36</accession>
<evidence type="ECO:0000256" key="10">
    <source>
        <dbReference type="ARBA" id="ARBA00023078"/>
    </source>
</evidence>
<feature type="domain" description="Cytochrome c" evidence="15">
    <location>
        <begin position="50"/>
        <end position="149"/>
    </location>
</feature>
<dbReference type="InterPro" id="IPR009056">
    <property type="entry name" value="Cyt_c-like_dom"/>
</dbReference>
<dbReference type="Gene3D" id="1.10.760.10">
    <property type="entry name" value="Cytochrome c-like domain"/>
    <property type="match status" value="1"/>
</dbReference>
<name>A0A1Z1MR36_9FLOR</name>
<evidence type="ECO:0000256" key="5">
    <source>
        <dbReference type="ARBA" id="ARBA00022617"/>
    </source>
</evidence>
<evidence type="ECO:0000256" key="2">
    <source>
        <dbReference type="ARBA" id="ARBA00010433"/>
    </source>
</evidence>
<comment type="cofactor">
    <cofactor evidence="14">
        <name>heme c</name>
        <dbReference type="ChEBI" id="CHEBI:61717"/>
    </cofactor>
    <text evidence="14">Binds 1 heme c group covalently per subunit.</text>
</comment>
<dbReference type="Pfam" id="PF14495">
    <property type="entry name" value="Cytochrom_C550"/>
    <property type="match status" value="1"/>
</dbReference>
<dbReference type="GO" id="GO:0022904">
    <property type="term" value="P:respiratory electron transport chain"/>
    <property type="evidence" value="ECO:0007669"/>
    <property type="project" value="InterPro"/>
</dbReference>
<comment type="similarity">
    <text evidence="2 14">Belongs to the cytochrome c family. PsbV subfamily.</text>
</comment>
<dbReference type="EMBL" id="MF101452">
    <property type="protein sequence ID" value="ARW68416.1"/>
    <property type="molecule type" value="Genomic_DNA"/>
</dbReference>
<evidence type="ECO:0000256" key="6">
    <source>
        <dbReference type="ARBA" id="ARBA00022723"/>
    </source>
</evidence>
<dbReference type="GO" id="GO:0009055">
    <property type="term" value="F:electron transfer activity"/>
    <property type="evidence" value="ECO:0007669"/>
    <property type="project" value="InterPro"/>
</dbReference>
<feature type="binding site" description="axial binding residue" evidence="14">
    <location>
        <position position="118"/>
    </location>
    <ligand>
        <name>heme c</name>
        <dbReference type="ChEBI" id="CHEBI:61717"/>
    </ligand>
    <ligandPart>
        <name>Fe</name>
        <dbReference type="ChEBI" id="CHEBI:18248"/>
    </ligandPart>
</feature>
<evidence type="ECO:0000256" key="1">
    <source>
        <dbReference type="ARBA" id="ARBA00004170"/>
    </source>
</evidence>
<comment type="subunit">
    <text evidence="13">PSII is composed of 1 copy each of membrane proteins PsbA, PsbB, PsbC, PsbD, PsbE, PsbF, PsbH, PsbI, PsbJ, PsbK, PsbL, PsbM, PsbT, PsbY, PsbZ, Psb30/Ycf12, at least 3 peripheral proteins of the oxygen-evolving complex and a large number of cofactors. It forms dimeric complexes. The extrinsic subunits in red algae are PsbO (OEC33), PsbQ', cytochrome c-550 and PsbU.</text>
</comment>